<evidence type="ECO:0000313" key="2">
    <source>
        <dbReference type="EMBL" id="CAB1457390.1"/>
    </source>
</evidence>
<accession>A0A9N7VZY0</accession>
<evidence type="ECO:0000313" key="3">
    <source>
        <dbReference type="Proteomes" id="UP001153269"/>
    </source>
</evidence>
<feature type="region of interest" description="Disordered" evidence="1">
    <location>
        <begin position="1"/>
        <end position="28"/>
    </location>
</feature>
<reference evidence="2" key="1">
    <citation type="submission" date="2020-03" db="EMBL/GenBank/DDBJ databases">
        <authorList>
            <person name="Weist P."/>
        </authorList>
    </citation>
    <scope>NUCLEOTIDE SEQUENCE</scope>
</reference>
<comment type="caution">
    <text evidence="2">The sequence shown here is derived from an EMBL/GenBank/DDBJ whole genome shotgun (WGS) entry which is preliminary data.</text>
</comment>
<dbReference type="Proteomes" id="UP001153269">
    <property type="component" value="Unassembled WGS sequence"/>
</dbReference>
<dbReference type="AlphaFoldDB" id="A0A9N7VZY0"/>
<organism evidence="2 3">
    <name type="scientific">Pleuronectes platessa</name>
    <name type="common">European plaice</name>
    <dbReference type="NCBI Taxonomy" id="8262"/>
    <lineage>
        <taxon>Eukaryota</taxon>
        <taxon>Metazoa</taxon>
        <taxon>Chordata</taxon>
        <taxon>Craniata</taxon>
        <taxon>Vertebrata</taxon>
        <taxon>Euteleostomi</taxon>
        <taxon>Actinopterygii</taxon>
        <taxon>Neopterygii</taxon>
        <taxon>Teleostei</taxon>
        <taxon>Neoteleostei</taxon>
        <taxon>Acanthomorphata</taxon>
        <taxon>Carangaria</taxon>
        <taxon>Pleuronectiformes</taxon>
        <taxon>Pleuronectoidei</taxon>
        <taxon>Pleuronectidae</taxon>
        <taxon>Pleuronectes</taxon>
    </lineage>
</organism>
<gene>
    <name evidence="2" type="ORF">PLEPLA_LOCUS45214</name>
</gene>
<proteinExistence type="predicted"/>
<dbReference type="EMBL" id="CADEAL010004339">
    <property type="protein sequence ID" value="CAB1457390.1"/>
    <property type="molecule type" value="Genomic_DNA"/>
</dbReference>
<protein>
    <submittedName>
        <fullName evidence="2">Uncharacterized protein</fullName>
    </submittedName>
</protein>
<feature type="compositionally biased region" description="Basic and acidic residues" evidence="1">
    <location>
        <begin position="8"/>
        <end position="24"/>
    </location>
</feature>
<keyword evidence="3" id="KW-1185">Reference proteome</keyword>
<evidence type="ECO:0000256" key="1">
    <source>
        <dbReference type="SAM" id="MobiDB-lite"/>
    </source>
</evidence>
<sequence length="111" mass="12477">MRPGIVLHQEEPGARVRSGNRSEDFIPGTGHRALMESVSDSLDRDMHTSGLLEELDYLCNLIGAAADDDKEACSPSCDEIKQCSITLIESEQNRKSWRRARRTVAQTTQWM</sequence>
<name>A0A9N7VZY0_PLEPL</name>